<dbReference type="SUPFAM" id="SSF81296">
    <property type="entry name" value="E set domains"/>
    <property type="match status" value="1"/>
</dbReference>
<evidence type="ECO:0000256" key="2">
    <source>
        <dbReference type="ARBA" id="ARBA00006370"/>
    </source>
</evidence>
<keyword evidence="4" id="KW-0813">Transport</keyword>
<dbReference type="CDD" id="cd00917">
    <property type="entry name" value="PG-PI_TP"/>
    <property type="match status" value="1"/>
</dbReference>
<dbReference type="SMART" id="SM00737">
    <property type="entry name" value="ML"/>
    <property type="match status" value="1"/>
</dbReference>
<dbReference type="EMBL" id="CM002922">
    <property type="protein sequence ID" value="KGN66610.1"/>
    <property type="molecule type" value="Genomic_DNA"/>
</dbReference>
<reference evidence="9 10" key="2">
    <citation type="journal article" date="2009" name="PLoS ONE">
        <title>An integrated genetic and cytogenetic map of the cucumber genome.</title>
        <authorList>
            <person name="Ren Y."/>
            <person name="Zhang Z."/>
            <person name="Liu J."/>
            <person name="Staub J.E."/>
            <person name="Han Y."/>
            <person name="Cheng Z."/>
            <person name="Li X."/>
            <person name="Lu J."/>
            <person name="Miao H."/>
            <person name="Kang H."/>
            <person name="Xie B."/>
            <person name="Gu X."/>
            <person name="Wang X."/>
            <person name="Du Y."/>
            <person name="Jin W."/>
            <person name="Huang S."/>
        </authorList>
    </citation>
    <scope>NUCLEOTIDE SEQUENCE [LARGE SCALE GENOMIC DNA]</scope>
    <source>
        <strain evidence="10">cv. 9930</strain>
    </source>
</reference>
<keyword evidence="5 7" id="KW-0732">Signal</keyword>
<dbReference type="OrthoDB" id="6409159at2759"/>
<dbReference type="GO" id="GO:0015918">
    <property type="term" value="P:sterol transport"/>
    <property type="evidence" value="ECO:0000318"/>
    <property type="project" value="GO_Central"/>
</dbReference>
<evidence type="ECO:0000313" key="9">
    <source>
        <dbReference type="EMBL" id="KGN66610.1"/>
    </source>
</evidence>
<keyword evidence="6" id="KW-0445">Lipid transport</keyword>
<evidence type="ECO:0000256" key="6">
    <source>
        <dbReference type="ARBA" id="ARBA00023055"/>
    </source>
</evidence>
<dbReference type="PANTHER" id="PTHR11306">
    <property type="entry name" value="NIEMANN PICK TYPE C2 PROTEIN NPC2-RELATED"/>
    <property type="match status" value="1"/>
</dbReference>
<comment type="subunit">
    <text evidence="3">Monomer.</text>
</comment>
<evidence type="ECO:0000256" key="4">
    <source>
        <dbReference type="ARBA" id="ARBA00022448"/>
    </source>
</evidence>
<dbReference type="OMA" id="DFKYCDN"/>
<evidence type="ECO:0000256" key="3">
    <source>
        <dbReference type="ARBA" id="ARBA00011245"/>
    </source>
</evidence>
<dbReference type="InterPro" id="IPR039670">
    <property type="entry name" value="NPC2-like"/>
</dbReference>
<dbReference type="Gene3D" id="2.60.40.770">
    <property type="match status" value="1"/>
</dbReference>
<evidence type="ECO:0000313" key="10">
    <source>
        <dbReference type="Proteomes" id="UP000029981"/>
    </source>
</evidence>
<feature type="signal peptide" evidence="7">
    <location>
        <begin position="1"/>
        <end position="26"/>
    </location>
</feature>
<feature type="chain" id="PRO_5001966533" description="MD-2-related lipid-recognition domain-containing protein" evidence="7">
    <location>
        <begin position="27"/>
        <end position="164"/>
    </location>
</feature>
<proteinExistence type="inferred from homology"/>
<comment type="similarity">
    <text evidence="2">Belongs to the NPC2 family.</text>
</comment>
<dbReference type="InterPro" id="IPR033917">
    <property type="entry name" value="ML_PG-PI_TP"/>
</dbReference>
<dbReference type="InterPro" id="IPR014756">
    <property type="entry name" value="Ig_E-set"/>
</dbReference>
<evidence type="ECO:0000259" key="8">
    <source>
        <dbReference type="SMART" id="SM00737"/>
    </source>
</evidence>
<dbReference type="GO" id="GO:0032934">
    <property type="term" value="F:sterol binding"/>
    <property type="evidence" value="ECO:0000318"/>
    <property type="project" value="GO_Central"/>
</dbReference>
<evidence type="ECO:0000256" key="1">
    <source>
        <dbReference type="ARBA" id="ARBA00002053"/>
    </source>
</evidence>
<gene>
    <name evidence="9" type="ORF">Csa_1G641040</name>
</gene>
<dbReference type="AlphaFoldDB" id="A0A0A0LXM9"/>
<keyword evidence="10" id="KW-1185">Reference proteome</keyword>
<reference evidence="9 10" key="4">
    <citation type="journal article" date="2011" name="BMC Genomics">
        <title>RNA-Seq improves annotation of protein-coding genes in the cucumber genome.</title>
        <authorList>
            <person name="Li Z."/>
            <person name="Zhang Z."/>
            <person name="Yan P."/>
            <person name="Huang S."/>
            <person name="Fei Z."/>
            <person name="Lin K."/>
        </authorList>
    </citation>
    <scope>NUCLEOTIDE SEQUENCE [LARGE SCALE GENOMIC DNA]</scope>
    <source>
        <strain evidence="10">cv. 9930</strain>
    </source>
</reference>
<evidence type="ECO:0000256" key="5">
    <source>
        <dbReference type="ARBA" id="ARBA00022729"/>
    </source>
</evidence>
<dbReference type="Gramene" id="KGN66610">
    <property type="protein sequence ID" value="KGN66610"/>
    <property type="gene ID" value="Csa_1G641040"/>
</dbReference>
<organism evidence="9 10">
    <name type="scientific">Cucumis sativus</name>
    <name type="common">Cucumber</name>
    <dbReference type="NCBI Taxonomy" id="3659"/>
    <lineage>
        <taxon>Eukaryota</taxon>
        <taxon>Viridiplantae</taxon>
        <taxon>Streptophyta</taxon>
        <taxon>Embryophyta</taxon>
        <taxon>Tracheophyta</taxon>
        <taxon>Spermatophyta</taxon>
        <taxon>Magnoliopsida</taxon>
        <taxon>eudicotyledons</taxon>
        <taxon>Gunneridae</taxon>
        <taxon>Pentapetalae</taxon>
        <taxon>rosids</taxon>
        <taxon>fabids</taxon>
        <taxon>Cucurbitales</taxon>
        <taxon>Cucurbitaceae</taxon>
        <taxon>Benincaseae</taxon>
        <taxon>Cucumis</taxon>
    </lineage>
</organism>
<feature type="domain" description="MD-2-related lipid-recognition" evidence="8">
    <location>
        <begin position="29"/>
        <end position="144"/>
    </location>
</feature>
<dbReference type="Pfam" id="PF02221">
    <property type="entry name" value="E1_DerP2_DerF2"/>
    <property type="match status" value="1"/>
</dbReference>
<reference evidence="9 10" key="1">
    <citation type="journal article" date="2009" name="Nat. Genet.">
        <title>The genome of the cucumber, Cucumis sativus L.</title>
        <authorList>
            <person name="Huang S."/>
            <person name="Li R."/>
            <person name="Zhang Z."/>
            <person name="Li L."/>
            <person name="Gu X."/>
            <person name="Fan W."/>
            <person name="Lucas W.J."/>
            <person name="Wang X."/>
            <person name="Xie B."/>
            <person name="Ni P."/>
            <person name="Ren Y."/>
            <person name="Zhu H."/>
            <person name="Li J."/>
            <person name="Lin K."/>
            <person name="Jin W."/>
            <person name="Fei Z."/>
            <person name="Li G."/>
            <person name="Staub J."/>
            <person name="Kilian A."/>
            <person name="van der Vossen E.A."/>
            <person name="Wu Y."/>
            <person name="Guo J."/>
            <person name="He J."/>
            <person name="Jia Z."/>
            <person name="Ren Y."/>
            <person name="Tian G."/>
            <person name="Lu Y."/>
            <person name="Ruan J."/>
            <person name="Qian W."/>
            <person name="Wang M."/>
            <person name="Huang Q."/>
            <person name="Li B."/>
            <person name="Xuan Z."/>
            <person name="Cao J."/>
            <person name="Asan"/>
            <person name="Wu Z."/>
            <person name="Zhang J."/>
            <person name="Cai Q."/>
            <person name="Bai Y."/>
            <person name="Zhao B."/>
            <person name="Han Y."/>
            <person name="Li Y."/>
            <person name="Li X."/>
            <person name="Wang S."/>
            <person name="Shi Q."/>
            <person name="Liu S."/>
            <person name="Cho W.K."/>
            <person name="Kim J.Y."/>
            <person name="Xu Y."/>
            <person name="Heller-Uszynska K."/>
            <person name="Miao H."/>
            <person name="Cheng Z."/>
            <person name="Zhang S."/>
            <person name="Wu J."/>
            <person name="Yang Y."/>
            <person name="Kang H."/>
            <person name="Li M."/>
            <person name="Liang H."/>
            <person name="Ren X."/>
            <person name="Shi Z."/>
            <person name="Wen M."/>
            <person name="Jian M."/>
            <person name="Yang H."/>
            <person name="Zhang G."/>
            <person name="Yang Z."/>
            <person name="Chen R."/>
            <person name="Liu S."/>
            <person name="Li J."/>
            <person name="Ma L."/>
            <person name="Liu H."/>
            <person name="Zhou Y."/>
            <person name="Zhao J."/>
            <person name="Fang X."/>
            <person name="Li G."/>
            <person name="Fang L."/>
            <person name="Li Y."/>
            <person name="Liu D."/>
            <person name="Zheng H."/>
            <person name="Zhang Y."/>
            <person name="Qin N."/>
            <person name="Li Z."/>
            <person name="Yang G."/>
            <person name="Yang S."/>
            <person name="Bolund L."/>
            <person name="Kristiansen K."/>
            <person name="Zheng H."/>
            <person name="Li S."/>
            <person name="Zhang X."/>
            <person name="Yang H."/>
            <person name="Wang J."/>
            <person name="Sun R."/>
            <person name="Zhang B."/>
            <person name="Jiang S."/>
            <person name="Wang J."/>
            <person name="Du Y."/>
            <person name="Li S."/>
        </authorList>
    </citation>
    <scope>NUCLEOTIDE SEQUENCE [LARGE SCALE GENOMIC DNA]</scope>
    <source>
        <strain evidence="10">cv. 9930</strain>
    </source>
</reference>
<accession>A0A0A0LXM9</accession>
<dbReference type="KEGG" id="csv:101205019"/>
<name>A0A0A0LXM9_CUCSA</name>
<comment type="function">
    <text evidence="1">Catalyzes the intermembrane transfer of phosphatidylglycerol and phosphatidylinositol.</text>
</comment>
<evidence type="ECO:0000256" key="7">
    <source>
        <dbReference type="SAM" id="SignalP"/>
    </source>
</evidence>
<reference evidence="9 10" key="3">
    <citation type="journal article" date="2010" name="BMC Genomics">
        <title>Transcriptome sequencing and comparative analysis of cucumber flowers with different sex types.</title>
        <authorList>
            <person name="Guo S."/>
            <person name="Zheng Y."/>
            <person name="Joung J.G."/>
            <person name="Liu S."/>
            <person name="Zhang Z."/>
            <person name="Crasta O.R."/>
            <person name="Sobral B.W."/>
            <person name="Xu Y."/>
            <person name="Huang S."/>
            <person name="Fei Z."/>
        </authorList>
    </citation>
    <scope>NUCLEOTIDE SEQUENCE [LARGE SCALE GENOMIC DNA]</scope>
    <source>
        <strain evidence="10">cv. 9930</strain>
    </source>
</reference>
<dbReference type="GO" id="GO:0032366">
    <property type="term" value="P:intracellular sterol transport"/>
    <property type="evidence" value="ECO:0007669"/>
    <property type="project" value="InterPro"/>
</dbReference>
<sequence>MDGGRSFNRIIFLLFAVLLLLPVIFAAKFEYCDRRGDYPVKVGELEVSPDPVKSGQPATFTVSASTEKNLSGGKFVVEVSLFGLHIHSESHDLCEETSCPIAPGKFSLSHSQSLPPFTPPGSYTVKIILRDSKNQQLTCINFKLKIVFGDAESAISEKYLVAES</sequence>
<dbReference type="InterPro" id="IPR003172">
    <property type="entry name" value="ML_dom"/>
</dbReference>
<dbReference type="PANTHER" id="PTHR11306:SF0">
    <property type="entry name" value="PHOSPHATIDYLGLYCEROL_PHOSPHATIDYLINOSITOL TRANSFER PROTEIN"/>
    <property type="match status" value="1"/>
</dbReference>
<dbReference type="Proteomes" id="UP000029981">
    <property type="component" value="Chromosome 1"/>
</dbReference>
<protein>
    <recommendedName>
        <fullName evidence="8">MD-2-related lipid-recognition domain-containing protein</fullName>
    </recommendedName>
</protein>